<evidence type="ECO:0000313" key="2">
    <source>
        <dbReference type="EMBL" id="RTQ32006.1"/>
    </source>
</evidence>
<feature type="region of interest" description="Disordered" evidence="1">
    <location>
        <begin position="1"/>
        <end position="29"/>
    </location>
</feature>
<dbReference type="Proteomes" id="UP000267418">
    <property type="component" value="Unassembled WGS sequence"/>
</dbReference>
<protein>
    <submittedName>
        <fullName evidence="2">Uncharacterized protein</fullName>
    </submittedName>
</protein>
<name>A0A3S0Q7L8_9BURK</name>
<proteinExistence type="predicted"/>
<keyword evidence="3" id="KW-1185">Reference proteome</keyword>
<organism evidence="2 3">
    <name type="scientific">Variovorax gossypii</name>
    <dbReference type="NCBI Taxonomy" id="1679495"/>
    <lineage>
        <taxon>Bacteria</taxon>
        <taxon>Pseudomonadati</taxon>
        <taxon>Pseudomonadota</taxon>
        <taxon>Betaproteobacteria</taxon>
        <taxon>Burkholderiales</taxon>
        <taxon>Comamonadaceae</taxon>
        <taxon>Variovorax</taxon>
    </lineage>
</organism>
<gene>
    <name evidence="2" type="ORF">EJP69_22220</name>
</gene>
<dbReference type="AlphaFoldDB" id="A0A3S0Q7L8"/>
<evidence type="ECO:0000256" key="1">
    <source>
        <dbReference type="SAM" id="MobiDB-lite"/>
    </source>
</evidence>
<sequence length="72" mass="7902">MSLRQPPCRGRRLRPGKAGSAASRETSPAGSRLALFVERRLVPYIRQPRAGSAKPLMAVLTSLFSLPSTLRR</sequence>
<dbReference type="EMBL" id="RXOE01000007">
    <property type="protein sequence ID" value="RTQ32006.1"/>
    <property type="molecule type" value="Genomic_DNA"/>
</dbReference>
<evidence type="ECO:0000313" key="3">
    <source>
        <dbReference type="Proteomes" id="UP000267418"/>
    </source>
</evidence>
<reference evidence="2 3" key="1">
    <citation type="submission" date="2018-12" db="EMBL/GenBank/DDBJ databases">
        <title>The genome of Variovorax gossypii DSM 100435.</title>
        <authorList>
            <person name="Gao J."/>
            <person name="Sun J."/>
        </authorList>
    </citation>
    <scope>NUCLEOTIDE SEQUENCE [LARGE SCALE GENOMIC DNA]</scope>
    <source>
        <strain evidence="2 3">DSM 100435</strain>
    </source>
</reference>
<comment type="caution">
    <text evidence="2">The sequence shown here is derived from an EMBL/GenBank/DDBJ whole genome shotgun (WGS) entry which is preliminary data.</text>
</comment>
<accession>A0A3S0Q7L8</accession>